<evidence type="ECO:0000256" key="1">
    <source>
        <dbReference type="SAM" id="MobiDB-lite"/>
    </source>
</evidence>
<evidence type="ECO:0000313" key="3">
    <source>
        <dbReference type="Proteomes" id="UP001412067"/>
    </source>
</evidence>
<protein>
    <submittedName>
        <fullName evidence="2">Uncharacterized protein</fullName>
    </submittedName>
</protein>
<dbReference type="EMBL" id="JBBWWR010000012">
    <property type="protein sequence ID" value="KAK8958808.1"/>
    <property type="molecule type" value="Genomic_DNA"/>
</dbReference>
<dbReference type="Proteomes" id="UP001412067">
    <property type="component" value="Unassembled WGS sequence"/>
</dbReference>
<name>A0ABR2M6J7_9ASPA</name>
<feature type="region of interest" description="Disordered" evidence="1">
    <location>
        <begin position="1"/>
        <end position="21"/>
    </location>
</feature>
<proteinExistence type="predicted"/>
<dbReference type="PANTHER" id="PTHR13211:SF0">
    <property type="entry name" value="TELOMERASE CAJAL BODY PROTEIN 1"/>
    <property type="match status" value="1"/>
</dbReference>
<keyword evidence="3" id="KW-1185">Reference proteome</keyword>
<evidence type="ECO:0000313" key="2">
    <source>
        <dbReference type="EMBL" id="KAK8958808.1"/>
    </source>
</evidence>
<dbReference type="PANTHER" id="PTHR13211">
    <property type="entry name" value="TELOMERASE CAJAL BODY PROTEIN 1"/>
    <property type="match status" value="1"/>
</dbReference>
<sequence length="83" mass="9631">MEDEEEHLESNPADSAAEESSARPWPLFIFDIPPLRTYHFAHQFQDASKRHNFLKGVKWSPDGFSFLTNSEDQSLRLLYFSVA</sequence>
<reference evidence="2 3" key="1">
    <citation type="journal article" date="2022" name="Nat. Plants">
        <title>Genomes of leafy and leafless Platanthera orchids illuminate the evolution of mycoheterotrophy.</title>
        <authorList>
            <person name="Li M.H."/>
            <person name="Liu K.W."/>
            <person name="Li Z."/>
            <person name="Lu H.C."/>
            <person name="Ye Q.L."/>
            <person name="Zhang D."/>
            <person name="Wang J.Y."/>
            <person name="Li Y.F."/>
            <person name="Zhong Z.M."/>
            <person name="Liu X."/>
            <person name="Yu X."/>
            <person name="Liu D.K."/>
            <person name="Tu X.D."/>
            <person name="Liu B."/>
            <person name="Hao Y."/>
            <person name="Liao X.Y."/>
            <person name="Jiang Y.T."/>
            <person name="Sun W.H."/>
            <person name="Chen J."/>
            <person name="Chen Y.Q."/>
            <person name="Ai Y."/>
            <person name="Zhai J.W."/>
            <person name="Wu S.S."/>
            <person name="Zhou Z."/>
            <person name="Hsiao Y.Y."/>
            <person name="Wu W.L."/>
            <person name="Chen Y.Y."/>
            <person name="Lin Y.F."/>
            <person name="Hsu J.L."/>
            <person name="Li C.Y."/>
            <person name="Wang Z.W."/>
            <person name="Zhao X."/>
            <person name="Zhong W.Y."/>
            <person name="Ma X.K."/>
            <person name="Ma L."/>
            <person name="Huang J."/>
            <person name="Chen G.Z."/>
            <person name="Huang M.Z."/>
            <person name="Huang L."/>
            <person name="Peng D.H."/>
            <person name="Luo Y.B."/>
            <person name="Zou S.Q."/>
            <person name="Chen S.P."/>
            <person name="Lan S."/>
            <person name="Tsai W.C."/>
            <person name="Van de Peer Y."/>
            <person name="Liu Z.J."/>
        </authorList>
    </citation>
    <scope>NUCLEOTIDE SEQUENCE [LARGE SCALE GENOMIC DNA]</scope>
    <source>
        <strain evidence="2">Lor288</strain>
    </source>
</reference>
<accession>A0ABR2M6J7</accession>
<organism evidence="2 3">
    <name type="scientific">Platanthera guangdongensis</name>
    <dbReference type="NCBI Taxonomy" id="2320717"/>
    <lineage>
        <taxon>Eukaryota</taxon>
        <taxon>Viridiplantae</taxon>
        <taxon>Streptophyta</taxon>
        <taxon>Embryophyta</taxon>
        <taxon>Tracheophyta</taxon>
        <taxon>Spermatophyta</taxon>
        <taxon>Magnoliopsida</taxon>
        <taxon>Liliopsida</taxon>
        <taxon>Asparagales</taxon>
        <taxon>Orchidaceae</taxon>
        <taxon>Orchidoideae</taxon>
        <taxon>Orchideae</taxon>
        <taxon>Orchidinae</taxon>
        <taxon>Platanthera</taxon>
    </lineage>
</organism>
<gene>
    <name evidence="2" type="ORF">KSP40_PGU007624</name>
</gene>
<dbReference type="InterPro" id="IPR051150">
    <property type="entry name" value="SWT21/TCAB1_mRNA_Telomere"/>
</dbReference>
<comment type="caution">
    <text evidence="2">The sequence shown here is derived from an EMBL/GenBank/DDBJ whole genome shotgun (WGS) entry which is preliminary data.</text>
</comment>